<dbReference type="GO" id="GO:0005765">
    <property type="term" value="C:lysosomal membrane"/>
    <property type="evidence" value="ECO:0007669"/>
    <property type="project" value="UniProtKB-SubCell"/>
</dbReference>
<dbReference type="AlphaFoldDB" id="G0UBV1"/>
<dbReference type="Gene3D" id="1.20.1250.20">
    <property type="entry name" value="MFS general substrate transporter like domains"/>
    <property type="match status" value="2"/>
</dbReference>
<feature type="transmembrane region" description="Helical" evidence="25">
    <location>
        <begin position="107"/>
        <end position="126"/>
    </location>
</feature>
<comment type="catalytic activity">
    <reaction evidence="20">
        <text>L-lysyl-glycine(out) = L-lysyl-glycine(in)</text>
        <dbReference type="Rhea" id="RHEA:79407"/>
        <dbReference type="ChEBI" id="CHEBI:191202"/>
    </reaction>
</comment>
<feature type="transmembrane region" description="Helical" evidence="25">
    <location>
        <begin position="452"/>
        <end position="471"/>
    </location>
</feature>
<dbReference type="SUPFAM" id="SSF103473">
    <property type="entry name" value="MFS general substrate transporter"/>
    <property type="match status" value="1"/>
</dbReference>
<dbReference type="OMA" id="TWTLWGG"/>
<evidence type="ECO:0000259" key="26">
    <source>
        <dbReference type="PROSITE" id="PS50850"/>
    </source>
</evidence>
<keyword evidence="3" id="KW-0813">Transport</keyword>
<evidence type="ECO:0000256" key="16">
    <source>
        <dbReference type="ARBA" id="ARBA00044900"/>
    </source>
</evidence>
<comment type="catalytic activity">
    <reaction evidence="16">
        <text>L-lysyl-L-lysine(out) = L-lysyl-L-lysine(in)</text>
        <dbReference type="Rhea" id="RHEA:79403"/>
        <dbReference type="ChEBI" id="CHEBI:229956"/>
    </reaction>
</comment>
<dbReference type="EMBL" id="HE573027">
    <property type="protein sequence ID" value="CCC53299.1"/>
    <property type="molecule type" value="Genomic_DNA"/>
</dbReference>
<feature type="transmembrane region" description="Helical" evidence="25">
    <location>
        <begin position="29"/>
        <end position="48"/>
    </location>
</feature>
<evidence type="ECO:0000256" key="25">
    <source>
        <dbReference type="SAM" id="Phobius"/>
    </source>
</evidence>
<dbReference type="VEuPathDB" id="TriTrypDB:TvY486_1107830"/>
<dbReference type="InterPro" id="IPR036259">
    <property type="entry name" value="MFS_trans_sf"/>
</dbReference>
<dbReference type="PANTHER" id="PTHR23512:SF3">
    <property type="entry name" value="MAJOR FACILITATOR SUPERFAMILY DOMAIN-CONTAINING PROTEIN 1"/>
    <property type="match status" value="1"/>
</dbReference>
<feature type="transmembrane region" description="Helical" evidence="25">
    <location>
        <begin position="348"/>
        <end position="367"/>
    </location>
</feature>
<keyword evidence="5 25" id="KW-1133">Transmembrane helix</keyword>
<evidence type="ECO:0000256" key="17">
    <source>
        <dbReference type="ARBA" id="ARBA00044903"/>
    </source>
</evidence>
<comment type="catalytic activity">
    <reaction evidence="19">
        <text>L-alanyl-L-lysine(out) = L-alanyl-L-lysine(in)</text>
        <dbReference type="Rhea" id="RHEA:79415"/>
        <dbReference type="ChEBI" id="CHEBI:192470"/>
    </reaction>
</comment>
<feature type="transmembrane region" description="Helical" evidence="25">
    <location>
        <begin position="132"/>
        <end position="157"/>
    </location>
</feature>
<dbReference type="InterPro" id="IPR011701">
    <property type="entry name" value="MFS"/>
</dbReference>
<feature type="transmembrane region" description="Helical" evidence="25">
    <location>
        <begin position="201"/>
        <end position="228"/>
    </location>
</feature>
<evidence type="ECO:0000256" key="4">
    <source>
        <dbReference type="ARBA" id="ARBA00022692"/>
    </source>
</evidence>
<comment type="catalytic activity">
    <reaction evidence="13">
        <text>L-alpha-aminoacyl-L-lysine(out) = L-alpha-aminoacyl-L-lysine(in)</text>
        <dbReference type="Rhea" id="RHEA:79383"/>
        <dbReference type="ChEBI" id="CHEBI:229966"/>
    </reaction>
</comment>
<evidence type="ECO:0000256" key="8">
    <source>
        <dbReference type="ARBA" id="ARBA00044876"/>
    </source>
</evidence>
<dbReference type="PANTHER" id="PTHR23512">
    <property type="entry name" value="MAJOR FACILITATOR SUPERFAMILY DOMAIN-CONTAINING PROTEIN 1"/>
    <property type="match status" value="1"/>
</dbReference>
<comment type="catalytic activity">
    <reaction evidence="14">
        <text>L-aspartyl-L-lysine(out) = L-aspartyl-L-lysine(in)</text>
        <dbReference type="Rhea" id="RHEA:79411"/>
        <dbReference type="ChEBI" id="CHEBI:229953"/>
    </reaction>
</comment>
<feature type="transmembrane region" description="Helical" evidence="25">
    <location>
        <begin position="80"/>
        <end position="100"/>
    </location>
</feature>
<keyword evidence="4 25" id="KW-0812">Transmembrane</keyword>
<evidence type="ECO:0000256" key="9">
    <source>
        <dbReference type="ARBA" id="ARBA00044878"/>
    </source>
</evidence>
<name>G0UBV1_TRYVY</name>
<evidence type="ECO:0000256" key="11">
    <source>
        <dbReference type="ARBA" id="ARBA00044884"/>
    </source>
</evidence>
<evidence type="ECO:0000256" key="21">
    <source>
        <dbReference type="ARBA" id="ARBA00044985"/>
    </source>
</evidence>
<keyword evidence="6 25" id="KW-0472">Membrane</keyword>
<comment type="catalytic activity">
    <reaction evidence="12">
        <text>L-lysyl-L-alpha-amino acid(out) = L-lysyl-L-alpha-amino acid(in)</text>
        <dbReference type="Rhea" id="RHEA:79387"/>
        <dbReference type="ChEBI" id="CHEBI:229965"/>
    </reaction>
</comment>
<evidence type="ECO:0000256" key="18">
    <source>
        <dbReference type="ARBA" id="ARBA00044912"/>
    </source>
</evidence>
<evidence type="ECO:0000256" key="6">
    <source>
        <dbReference type="ARBA" id="ARBA00023136"/>
    </source>
</evidence>
<feature type="domain" description="Major facilitator superfamily (MFS) profile" evidence="26">
    <location>
        <begin position="30"/>
        <end position="476"/>
    </location>
</feature>
<keyword evidence="7" id="KW-0458">Lysosome</keyword>
<evidence type="ECO:0000256" key="2">
    <source>
        <dbReference type="ARBA" id="ARBA00008335"/>
    </source>
</evidence>
<evidence type="ECO:0000256" key="20">
    <source>
        <dbReference type="ARBA" id="ARBA00044924"/>
    </source>
</evidence>
<comment type="subunit">
    <text evidence="24">Homodimer. Interacts with lysosomal protein GLMP (via lumenal domain); the interaction starts while both proteins are still in the endoplasmic reticulum and is required for stabilization of MFSD1 in lysosomes but has no direct effect on its targeting to lysosomes or transporter activity.</text>
</comment>
<comment type="catalytic activity">
    <reaction evidence="17">
        <text>L-arginyl-glycine(out) = L-arginyl-glycine(in)</text>
        <dbReference type="Rhea" id="RHEA:79391"/>
        <dbReference type="ChEBI" id="CHEBI:229955"/>
    </reaction>
</comment>
<dbReference type="Pfam" id="PF07690">
    <property type="entry name" value="MFS_1"/>
    <property type="match status" value="1"/>
</dbReference>
<evidence type="ECO:0000256" key="23">
    <source>
        <dbReference type="ARBA" id="ARBA00045709"/>
    </source>
</evidence>
<evidence type="ECO:0000256" key="19">
    <source>
        <dbReference type="ARBA" id="ARBA00044919"/>
    </source>
</evidence>
<comment type="function">
    <text evidence="23">Lysosomal dipeptide uniporter that selectively exports lysine, arginine or histidine-containing dipeptides with a net positive charge from the lysosome lumen into the cytosol. Could play a role in a specific type of protein O-glycosylation indirectly regulating macrophages migration and tissue invasion. Also essential for liver homeostasis.</text>
</comment>
<dbReference type="InterPro" id="IPR020846">
    <property type="entry name" value="MFS_dom"/>
</dbReference>
<accession>G0UBV1</accession>
<evidence type="ECO:0000256" key="10">
    <source>
        <dbReference type="ARBA" id="ARBA00044881"/>
    </source>
</evidence>
<evidence type="ECO:0000256" key="24">
    <source>
        <dbReference type="ARBA" id="ARBA00046376"/>
    </source>
</evidence>
<protein>
    <recommendedName>
        <fullName evidence="21">Lysosomal dipeptide transporter MFSD1</fullName>
    </recommendedName>
    <alternativeName>
        <fullName evidence="22">Major facilitator superfamily domain-containing protein 1</fullName>
    </alternativeName>
</protein>
<organism evidence="27">
    <name type="scientific">Trypanosoma vivax (strain Y486)</name>
    <dbReference type="NCBI Taxonomy" id="1055687"/>
    <lineage>
        <taxon>Eukaryota</taxon>
        <taxon>Discoba</taxon>
        <taxon>Euglenozoa</taxon>
        <taxon>Kinetoplastea</taxon>
        <taxon>Metakinetoplastina</taxon>
        <taxon>Trypanosomatida</taxon>
        <taxon>Trypanosomatidae</taxon>
        <taxon>Trypanosoma</taxon>
        <taxon>Duttonella</taxon>
    </lineage>
</organism>
<comment type="catalytic activity">
    <reaction evidence="10">
        <text>L-alpha-aminoacyl-L-arginine(out) = L-alpha-aminoacyl-L-arginine(in)</text>
        <dbReference type="Rhea" id="RHEA:79367"/>
        <dbReference type="ChEBI" id="CHEBI:229968"/>
    </reaction>
</comment>
<comment type="catalytic activity">
    <reaction evidence="11">
        <text>L-alpha-aminoacyl-L-histidine(out) = L-alpha-aminoacyl-L-histidine(in)</text>
        <dbReference type="Rhea" id="RHEA:79375"/>
        <dbReference type="ChEBI" id="CHEBI:229967"/>
    </reaction>
</comment>
<comment type="catalytic activity">
    <reaction evidence="8">
        <text>L-lysyl-L-alanine(out) = L-lysyl-L-alanine(in)</text>
        <dbReference type="Rhea" id="RHEA:79399"/>
        <dbReference type="ChEBI" id="CHEBI:229954"/>
    </reaction>
</comment>
<evidence type="ECO:0000313" key="27">
    <source>
        <dbReference type="EMBL" id="CCC53299.1"/>
    </source>
</evidence>
<comment type="catalytic activity">
    <reaction evidence="9">
        <text>L-histidyl-glycine(out) = L-histidyl-glycine(in)</text>
        <dbReference type="Rhea" id="RHEA:79395"/>
        <dbReference type="ChEBI" id="CHEBI:229957"/>
    </reaction>
</comment>
<feature type="transmembrane region" description="Helical" evidence="25">
    <location>
        <begin position="169"/>
        <end position="189"/>
    </location>
</feature>
<gene>
    <name evidence="27" type="ORF">TVY486_1107830</name>
</gene>
<reference evidence="27" key="1">
    <citation type="journal article" date="2012" name="Proc. Natl. Acad. Sci. U.S.A.">
        <title>Antigenic diversity is generated by distinct evolutionary mechanisms in African trypanosome species.</title>
        <authorList>
            <person name="Jackson A.P."/>
            <person name="Berry A."/>
            <person name="Aslett M."/>
            <person name="Allison H.C."/>
            <person name="Burton P."/>
            <person name="Vavrova-Anderson J."/>
            <person name="Brown R."/>
            <person name="Browne H."/>
            <person name="Corton N."/>
            <person name="Hauser H."/>
            <person name="Gamble J."/>
            <person name="Gilderthorp R."/>
            <person name="Marcello L."/>
            <person name="McQuillan J."/>
            <person name="Otto T.D."/>
            <person name="Quail M.A."/>
            <person name="Sanders M.J."/>
            <person name="van Tonder A."/>
            <person name="Ginger M.L."/>
            <person name="Field M.C."/>
            <person name="Barry J.D."/>
            <person name="Hertz-Fowler C."/>
            <person name="Berriman M."/>
        </authorList>
    </citation>
    <scope>NUCLEOTIDE SEQUENCE</scope>
    <source>
        <strain evidence="27">Y486</strain>
    </source>
</reference>
<evidence type="ECO:0000256" key="12">
    <source>
        <dbReference type="ARBA" id="ARBA00044891"/>
    </source>
</evidence>
<evidence type="ECO:0000256" key="5">
    <source>
        <dbReference type="ARBA" id="ARBA00022989"/>
    </source>
</evidence>
<evidence type="ECO:0000256" key="3">
    <source>
        <dbReference type="ARBA" id="ARBA00022448"/>
    </source>
</evidence>
<evidence type="ECO:0000256" key="13">
    <source>
        <dbReference type="ARBA" id="ARBA00044893"/>
    </source>
</evidence>
<evidence type="ECO:0000256" key="22">
    <source>
        <dbReference type="ARBA" id="ARBA00045018"/>
    </source>
</evidence>
<comment type="catalytic activity">
    <reaction evidence="18">
        <text>L-histidyl-L-alpha-amino acid(out) = L-histidyl-L-alpha-amino acid(in)</text>
        <dbReference type="Rhea" id="RHEA:79379"/>
        <dbReference type="ChEBI" id="CHEBI:229964"/>
    </reaction>
</comment>
<comment type="similarity">
    <text evidence="2">Belongs to the major facilitator superfamily.</text>
</comment>
<sequence length="515" mass="57020">MLSHQINQEEETSFLGSVYETIKEELCQLRWLVLFVACFLTFGSYYTFDFPSSFGMGSGHTIEQYFHQHGKVYTQTMNQMLYSVYSWPNTVLSIVGGLLIDKYLGIRVAMILFMSLIVFGSFLFWLGLHYTFFPLMVAARVIFGLGGESLSIAQSAYVARWFKYGRGMALAFGITISFSRVGSSFNFLFSPKIAAAYGVEAAALAGVVACAVSLVSCAFLVMADVYAVQTGYVRTDQQEFDEEETMKLSDVRYLPSAYWLLTIICVFAYTSIFPFIGIAKNFFEVKYNYDEVTAAEYVSAYQLSSAVGSPIVGFIVDLVGRNTFWLVIAILCIILIHVLFVVATVPGMTMMIVLGVVYSFLVSGLWPSIPLTVRGNMVGFSYGIMTSVQNIGLAAFPVVVGYILDKYSPRSEGVTLSKLLALPRTYPMSGGSGNSGEPGPIPDLEGYVLTEFLFIGSGVVALLTALVLLVLDIRNRGLLSLSSSERLKARNKKQDALLDYLPEEERDLIYLHRDD</sequence>
<evidence type="ECO:0000256" key="1">
    <source>
        <dbReference type="ARBA" id="ARBA00004155"/>
    </source>
</evidence>
<proteinExistence type="inferred from homology"/>
<evidence type="ECO:0000256" key="15">
    <source>
        <dbReference type="ARBA" id="ARBA00044899"/>
    </source>
</evidence>
<comment type="catalytic activity">
    <reaction evidence="15">
        <text>L-arginyl-L-alpha-amino acid(out) = L-arginyl-L-alpha-amino acid(in)</text>
        <dbReference type="Rhea" id="RHEA:79371"/>
        <dbReference type="ChEBI" id="CHEBI:84315"/>
    </reaction>
</comment>
<evidence type="ECO:0000256" key="7">
    <source>
        <dbReference type="ARBA" id="ARBA00023228"/>
    </source>
</evidence>
<dbReference type="PROSITE" id="PS50850">
    <property type="entry name" value="MFS"/>
    <property type="match status" value="1"/>
</dbReference>
<evidence type="ECO:0000256" key="14">
    <source>
        <dbReference type="ARBA" id="ARBA00044898"/>
    </source>
</evidence>
<feature type="transmembrane region" description="Helical" evidence="25">
    <location>
        <begin position="323"/>
        <end position="342"/>
    </location>
</feature>
<dbReference type="GO" id="GO:0022857">
    <property type="term" value="F:transmembrane transporter activity"/>
    <property type="evidence" value="ECO:0007669"/>
    <property type="project" value="InterPro"/>
</dbReference>
<feature type="transmembrane region" description="Helical" evidence="25">
    <location>
        <begin position="257"/>
        <end position="279"/>
    </location>
</feature>
<comment type="subcellular location">
    <subcellularLocation>
        <location evidence="1">Lysosome membrane</location>
        <topology evidence="1">Multi-pass membrane protein</topology>
    </subcellularLocation>
</comment>
<dbReference type="InterPro" id="IPR052187">
    <property type="entry name" value="MFSD1"/>
</dbReference>
<feature type="transmembrane region" description="Helical" evidence="25">
    <location>
        <begin position="299"/>
        <end position="316"/>
    </location>
</feature>
<feature type="transmembrane region" description="Helical" evidence="25">
    <location>
        <begin position="379"/>
        <end position="404"/>
    </location>
</feature>